<accession>A0A452G9D1</accession>
<dbReference type="Ensembl" id="ENSCHIT00000041112.1">
    <property type="protein sequence ID" value="ENSCHIP00000033234.1"/>
    <property type="gene ID" value="ENSCHIG00000026873.1"/>
</dbReference>
<name>A0A452G9D1_CAPHI</name>
<dbReference type="AlphaFoldDB" id="A0A452G9D1"/>
<dbReference type="Proteomes" id="UP000291000">
    <property type="component" value="Chromosome 6"/>
</dbReference>
<reference evidence="1 2" key="1">
    <citation type="submission" date="2016-04" db="EMBL/GenBank/DDBJ databases">
        <title>Polished mammalian reference genomes with single-molecule sequencing and chromosome conformation capture applied to the Capra hircus genome.</title>
        <authorList>
            <person name="Bickhart D.M."/>
            <person name="Koren S."/>
            <person name="Rosen B."/>
            <person name="Hastie A."/>
            <person name="Liachko I."/>
            <person name="Sullivan S.T."/>
            <person name="Burton J."/>
            <person name="Sayre B.L."/>
            <person name="Huson H.J."/>
            <person name="Lee J."/>
            <person name="Lam E."/>
            <person name="Kelley C.M."/>
            <person name="Hutchison J.L."/>
            <person name="Zhou Y."/>
            <person name="Sun J."/>
            <person name="Crisa A."/>
            <person name="Schwartz J.C."/>
            <person name="Hammond J.A."/>
            <person name="Schroeder S.G."/>
            <person name="Liu G.E."/>
            <person name="Dunham M."/>
            <person name="Shendure J."/>
            <person name="Sonstegard T.S."/>
            <person name="Phillippy A.M."/>
            <person name="Van Tassell C.P."/>
            <person name="Smith T.P."/>
        </authorList>
    </citation>
    <scope>NUCLEOTIDE SEQUENCE [LARGE SCALE GENOMIC DNA]</scope>
</reference>
<evidence type="ECO:0000313" key="2">
    <source>
        <dbReference type="Proteomes" id="UP000291000"/>
    </source>
</evidence>
<dbReference type="EMBL" id="LWLT01000006">
    <property type="status" value="NOT_ANNOTATED_CDS"/>
    <property type="molecule type" value="Genomic_DNA"/>
</dbReference>
<keyword evidence="2" id="KW-1185">Reference proteome</keyword>
<evidence type="ECO:0000313" key="1">
    <source>
        <dbReference type="Ensembl" id="ENSCHIP00000033234.1"/>
    </source>
</evidence>
<dbReference type="Bgee" id="ENSCHIG00000026873">
    <property type="expression patterns" value="Expressed in thymus and 17 other cell types or tissues"/>
</dbReference>
<reference evidence="1" key="2">
    <citation type="submission" date="2025-08" db="UniProtKB">
        <authorList>
            <consortium name="Ensembl"/>
        </authorList>
    </citation>
    <scope>IDENTIFICATION</scope>
</reference>
<organism evidence="1 2">
    <name type="scientific">Capra hircus</name>
    <name type="common">Goat</name>
    <dbReference type="NCBI Taxonomy" id="9925"/>
    <lineage>
        <taxon>Eukaryota</taxon>
        <taxon>Metazoa</taxon>
        <taxon>Chordata</taxon>
        <taxon>Craniata</taxon>
        <taxon>Vertebrata</taxon>
        <taxon>Euteleostomi</taxon>
        <taxon>Mammalia</taxon>
        <taxon>Eutheria</taxon>
        <taxon>Laurasiatheria</taxon>
        <taxon>Artiodactyla</taxon>
        <taxon>Ruminantia</taxon>
        <taxon>Pecora</taxon>
        <taxon>Bovidae</taxon>
        <taxon>Caprinae</taxon>
        <taxon>Capra</taxon>
    </lineage>
</organism>
<reference evidence="1" key="3">
    <citation type="submission" date="2025-09" db="UniProtKB">
        <authorList>
            <consortium name="Ensembl"/>
        </authorList>
    </citation>
    <scope>IDENTIFICATION</scope>
</reference>
<proteinExistence type="predicted"/>
<protein>
    <submittedName>
        <fullName evidence="1">Uncharacterized protein</fullName>
    </submittedName>
</protein>
<dbReference type="GeneTree" id="ENSGT00940000155341"/>
<sequence length="73" mass="7535">MATQVMGQSSGGGGLFTGSATMGMALPNDMYDLPDLSRAELAAPQLIMLANVALTGEMGKSHLGSKLHLKSKK</sequence>